<protein>
    <submittedName>
        <fullName evidence="1">Uncharacterized protein</fullName>
    </submittedName>
</protein>
<accession>A0A8B6E2X8</accession>
<evidence type="ECO:0000313" key="1">
    <source>
        <dbReference type="EMBL" id="VDI27884.1"/>
    </source>
</evidence>
<keyword evidence="2" id="KW-1185">Reference proteome</keyword>
<evidence type="ECO:0000313" key="2">
    <source>
        <dbReference type="Proteomes" id="UP000596742"/>
    </source>
</evidence>
<dbReference type="AlphaFoldDB" id="A0A8B6E2X8"/>
<name>A0A8B6E2X8_MYTGA</name>
<proteinExistence type="predicted"/>
<feature type="non-terminal residue" evidence="1">
    <location>
        <position position="180"/>
    </location>
</feature>
<dbReference type="EMBL" id="UYJE01004423">
    <property type="protein sequence ID" value="VDI27884.1"/>
    <property type="molecule type" value="Genomic_DNA"/>
</dbReference>
<reference evidence="1" key="1">
    <citation type="submission" date="2018-11" db="EMBL/GenBank/DDBJ databases">
        <authorList>
            <person name="Alioto T."/>
            <person name="Alioto T."/>
        </authorList>
    </citation>
    <scope>NUCLEOTIDE SEQUENCE</scope>
</reference>
<sequence>IWERLIIRNDFKFLIKHVRCNRIPIFVNKNDFFLTVGLNAMKQFRMLDLSLIWKTEKEEEEKEVKKFPDQGVSDTASRLATYTASSICCPPRQMKMRLMIIGLATYTASSICCPPRQMKMRLMIIGLATYTASSICCPPRQMKMRLMIIGLATYTASSICCPPRQMKNDHQYRTGHICNL</sequence>
<organism evidence="1 2">
    <name type="scientific">Mytilus galloprovincialis</name>
    <name type="common">Mediterranean mussel</name>
    <dbReference type="NCBI Taxonomy" id="29158"/>
    <lineage>
        <taxon>Eukaryota</taxon>
        <taxon>Metazoa</taxon>
        <taxon>Spiralia</taxon>
        <taxon>Lophotrochozoa</taxon>
        <taxon>Mollusca</taxon>
        <taxon>Bivalvia</taxon>
        <taxon>Autobranchia</taxon>
        <taxon>Pteriomorphia</taxon>
        <taxon>Mytilida</taxon>
        <taxon>Mytiloidea</taxon>
        <taxon>Mytilidae</taxon>
        <taxon>Mytilinae</taxon>
        <taxon>Mytilus</taxon>
    </lineage>
</organism>
<dbReference type="Proteomes" id="UP000596742">
    <property type="component" value="Unassembled WGS sequence"/>
</dbReference>
<comment type="caution">
    <text evidence="1">The sequence shown here is derived from an EMBL/GenBank/DDBJ whole genome shotgun (WGS) entry which is preliminary data.</text>
</comment>
<gene>
    <name evidence="1" type="ORF">MGAL_10B049328</name>
</gene>